<name>A0A1G8DIP9_9BURK</name>
<reference evidence="1 2" key="1">
    <citation type="submission" date="2016-10" db="EMBL/GenBank/DDBJ databases">
        <authorList>
            <person name="de Groot N.N."/>
        </authorList>
    </citation>
    <scope>NUCLEOTIDE SEQUENCE [LARGE SCALE GENOMIC DNA]</scope>
    <source>
        <strain evidence="1 2">LMG 2247</strain>
    </source>
</reference>
<dbReference type="EMBL" id="FNCJ01000011">
    <property type="protein sequence ID" value="SDH57563.1"/>
    <property type="molecule type" value="Genomic_DNA"/>
</dbReference>
<dbReference type="AlphaFoldDB" id="A0A1G8DIP9"/>
<proteinExistence type="predicted"/>
<accession>A0A1G8DIP9</accession>
<dbReference type="OrthoDB" id="77668at1822464"/>
<evidence type="ECO:0000313" key="2">
    <source>
        <dbReference type="Proteomes" id="UP000199706"/>
    </source>
</evidence>
<protein>
    <submittedName>
        <fullName evidence="1">Uncharacterized protein</fullName>
    </submittedName>
</protein>
<evidence type="ECO:0000313" key="1">
    <source>
        <dbReference type="EMBL" id="SDH57563.1"/>
    </source>
</evidence>
<gene>
    <name evidence="1" type="ORF">SAMN05216466_11144</name>
</gene>
<sequence length="127" mass="14210">MSHQKNMSTAVKAASNVDTLRDWIRKTSLEEMPTNQYGGASRTAILNLLSISRSTAASNPRITELFEALDVKLRAIPTAFERGQADASADPQRHAYVIGLHRENLRLKAELNRIRWSDDTGRSTDDE</sequence>
<organism evidence="1 2">
    <name type="scientific">Paraburkholderia phenazinium</name>
    <dbReference type="NCBI Taxonomy" id="60549"/>
    <lineage>
        <taxon>Bacteria</taxon>
        <taxon>Pseudomonadati</taxon>
        <taxon>Pseudomonadota</taxon>
        <taxon>Betaproteobacteria</taxon>
        <taxon>Burkholderiales</taxon>
        <taxon>Burkholderiaceae</taxon>
        <taxon>Paraburkholderia</taxon>
    </lineage>
</organism>
<dbReference type="Proteomes" id="UP000199706">
    <property type="component" value="Unassembled WGS sequence"/>
</dbReference>